<dbReference type="GO" id="GO:0016020">
    <property type="term" value="C:membrane"/>
    <property type="evidence" value="ECO:0007669"/>
    <property type="project" value="UniProtKB-SubCell"/>
</dbReference>
<dbReference type="OrthoDB" id="630188at2759"/>
<evidence type="ECO:0000256" key="2">
    <source>
        <dbReference type="ARBA" id="ARBA00007727"/>
    </source>
</evidence>
<dbReference type="AlphaFoldDB" id="A0A8K0MFG3"/>
<comment type="similarity">
    <text evidence="2">Belongs to the PC-esterase family. TBL subfamily.</text>
</comment>
<dbReference type="PANTHER" id="PTHR32285:SF167">
    <property type="entry name" value="TRICHOME BIREFRINGENCE-LIKE N-TERMINAL DOMAIN-CONTAINING PROTEIN"/>
    <property type="match status" value="1"/>
</dbReference>
<keyword evidence="6 7" id="KW-0472">Membrane</keyword>
<proteinExistence type="inferred from homology"/>
<keyword evidence="3 7" id="KW-0812">Transmembrane</keyword>
<dbReference type="GO" id="GO:0016413">
    <property type="term" value="F:O-acetyltransferase activity"/>
    <property type="evidence" value="ECO:0007669"/>
    <property type="project" value="InterPro"/>
</dbReference>
<evidence type="ECO:0000256" key="4">
    <source>
        <dbReference type="ARBA" id="ARBA00022968"/>
    </source>
</evidence>
<evidence type="ECO:0000256" key="5">
    <source>
        <dbReference type="ARBA" id="ARBA00022989"/>
    </source>
</evidence>
<dbReference type="PANTHER" id="PTHR32285">
    <property type="entry name" value="PROTEIN TRICHOME BIREFRINGENCE-LIKE 9-RELATED"/>
    <property type="match status" value="1"/>
</dbReference>
<reference evidence="10" key="1">
    <citation type="submission" date="2020-03" db="EMBL/GenBank/DDBJ databases">
        <title>A high-quality chromosome-level genome assembly of a woody plant with both climbing and erect habits, Rhamnella rubrinervis.</title>
        <authorList>
            <person name="Lu Z."/>
            <person name="Yang Y."/>
            <person name="Zhu X."/>
            <person name="Sun Y."/>
        </authorList>
    </citation>
    <scope>NUCLEOTIDE SEQUENCE</scope>
    <source>
        <strain evidence="10">BYM</strain>
        <tissue evidence="10">Leaf</tissue>
    </source>
</reference>
<sequence length="420" mass="48907">MMVHLFAKNQQLKYTTIKVVLALAVIFIFTVPLYLLTCTSSSPPWLSFTNHILNPMINFGNSCNIFRGKWIYYPNGANSYTNLTCSEIFDQQNCMKFGRPDSEYLKWRWKPTNCELPLFNPVQFLELVRGKSMAFVGDSLGRNQMQSLLCLLATVVYPKDVSSAADRKFKRWLYMSYNFTLASFWSPYLVKAIETEPNGPIYDRLMNLYLDEANPEWAGEIETFDYVIISAGRWFFGPQIFYENRQVVGCHLCHRNDIENLTMFYGYRRAFRTSFRTLLTLEKFKGMTFLRTLSPAHFEKGEWNKGGQCTRTWPVSKLEMKLAEADLKLYWTQLEELNEAEKEGNEKGLKFKLMDVTEAMVMRPDGHPNHFGHGADENVTIADCVHWCLPGPIDTWNAFLLHVEEDNARKLRMRMIENCE</sequence>
<dbReference type="InterPro" id="IPR026057">
    <property type="entry name" value="TBL_C"/>
</dbReference>
<evidence type="ECO:0000259" key="8">
    <source>
        <dbReference type="Pfam" id="PF13839"/>
    </source>
</evidence>
<dbReference type="EMBL" id="VOIH02000006">
    <property type="protein sequence ID" value="KAF3443945.1"/>
    <property type="molecule type" value="Genomic_DNA"/>
</dbReference>
<evidence type="ECO:0000256" key="7">
    <source>
        <dbReference type="SAM" id="Phobius"/>
    </source>
</evidence>
<evidence type="ECO:0000259" key="9">
    <source>
        <dbReference type="Pfam" id="PF14416"/>
    </source>
</evidence>
<gene>
    <name evidence="10" type="ORF">FNV43_RR13635</name>
</gene>
<organism evidence="10 11">
    <name type="scientific">Rhamnella rubrinervis</name>
    <dbReference type="NCBI Taxonomy" id="2594499"/>
    <lineage>
        <taxon>Eukaryota</taxon>
        <taxon>Viridiplantae</taxon>
        <taxon>Streptophyta</taxon>
        <taxon>Embryophyta</taxon>
        <taxon>Tracheophyta</taxon>
        <taxon>Spermatophyta</taxon>
        <taxon>Magnoliopsida</taxon>
        <taxon>eudicotyledons</taxon>
        <taxon>Gunneridae</taxon>
        <taxon>Pentapetalae</taxon>
        <taxon>rosids</taxon>
        <taxon>fabids</taxon>
        <taxon>Rosales</taxon>
        <taxon>Rhamnaceae</taxon>
        <taxon>rhamnoid group</taxon>
        <taxon>Rhamneae</taxon>
        <taxon>Rhamnella</taxon>
    </lineage>
</organism>
<dbReference type="Pfam" id="PF14416">
    <property type="entry name" value="PMR5N"/>
    <property type="match status" value="1"/>
</dbReference>
<keyword evidence="5 7" id="KW-1133">Transmembrane helix</keyword>
<dbReference type="Pfam" id="PF13839">
    <property type="entry name" value="PC-Esterase"/>
    <property type="match status" value="1"/>
</dbReference>
<evidence type="ECO:0000313" key="11">
    <source>
        <dbReference type="Proteomes" id="UP000796880"/>
    </source>
</evidence>
<feature type="domain" description="Trichome birefringence-like C-terminal" evidence="8">
    <location>
        <begin position="116"/>
        <end position="402"/>
    </location>
</feature>
<evidence type="ECO:0000256" key="1">
    <source>
        <dbReference type="ARBA" id="ARBA00004167"/>
    </source>
</evidence>
<comment type="caution">
    <text evidence="10">The sequence shown here is derived from an EMBL/GenBank/DDBJ whole genome shotgun (WGS) entry which is preliminary data.</text>
</comment>
<feature type="domain" description="Trichome birefringence-like N-terminal" evidence="9">
    <location>
        <begin position="62"/>
        <end position="115"/>
    </location>
</feature>
<keyword evidence="4" id="KW-0735">Signal-anchor</keyword>
<comment type="subcellular location">
    <subcellularLocation>
        <location evidence="1">Membrane</location>
        <topology evidence="1">Single-pass membrane protein</topology>
    </subcellularLocation>
</comment>
<protein>
    <recommendedName>
        <fullName evidence="12">Trichome birefringence-like N-terminal domain-containing protein</fullName>
    </recommendedName>
</protein>
<evidence type="ECO:0000256" key="3">
    <source>
        <dbReference type="ARBA" id="ARBA00022692"/>
    </source>
</evidence>
<dbReference type="Proteomes" id="UP000796880">
    <property type="component" value="Unassembled WGS sequence"/>
</dbReference>
<evidence type="ECO:0008006" key="12">
    <source>
        <dbReference type="Google" id="ProtNLM"/>
    </source>
</evidence>
<dbReference type="GO" id="GO:0005794">
    <property type="term" value="C:Golgi apparatus"/>
    <property type="evidence" value="ECO:0007669"/>
    <property type="project" value="TreeGrafter"/>
</dbReference>
<feature type="transmembrane region" description="Helical" evidence="7">
    <location>
        <begin position="12"/>
        <end position="36"/>
    </location>
</feature>
<accession>A0A8K0MFG3</accession>
<keyword evidence="11" id="KW-1185">Reference proteome</keyword>
<dbReference type="InterPro" id="IPR029962">
    <property type="entry name" value="TBL"/>
</dbReference>
<evidence type="ECO:0000256" key="6">
    <source>
        <dbReference type="ARBA" id="ARBA00023136"/>
    </source>
</evidence>
<dbReference type="InterPro" id="IPR025846">
    <property type="entry name" value="TBL_N"/>
</dbReference>
<evidence type="ECO:0000313" key="10">
    <source>
        <dbReference type="EMBL" id="KAF3443945.1"/>
    </source>
</evidence>
<name>A0A8K0MFG3_9ROSA</name>